<dbReference type="GO" id="GO:0005085">
    <property type="term" value="F:guanyl-nucleotide exchange factor activity"/>
    <property type="evidence" value="ECO:0007669"/>
    <property type="project" value="UniProtKB-KW"/>
</dbReference>
<reference evidence="13" key="1">
    <citation type="journal article" date="2004" name="Nature">
        <title>Genome duplication in the teleost fish Tetraodon nigroviridis reveals the early vertebrate proto-karyotype.</title>
        <authorList>
            <person name="Jaillon O."/>
            <person name="Aury J.-M."/>
            <person name="Brunet F."/>
            <person name="Petit J.-L."/>
            <person name="Stange-Thomann N."/>
            <person name="Mauceli E."/>
            <person name="Bouneau L."/>
            <person name="Fischer C."/>
            <person name="Ozouf-Costaz C."/>
            <person name="Bernot A."/>
            <person name="Nicaud S."/>
            <person name="Jaffe D."/>
            <person name="Fisher S."/>
            <person name="Lutfalla G."/>
            <person name="Dossat C."/>
            <person name="Segurens B."/>
            <person name="Dasilva C."/>
            <person name="Salanoubat M."/>
            <person name="Levy M."/>
            <person name="Boudet N."/>
            <person name="Castellano S."/>
            <person name="Anthouard V."/>
            <person name="Jubin C."/>
            <person name="Castelli V."/>
            <person name="Katinka M."/>
            <person name="Vacherie B."/>
            <person name="Biemont C."/>
            <person name="Skalli Z."/>
            <person name="Cattolico L."/>
            <person name="Poulain J."/>
            <person name="De Berardinis V."/>
            <person name="Cruaud C."/>
            <person name="Duprat S."/>
            <person name="Brottier P."/>
            <person name="Coutanceau J.-P."/>
            <person name="Gouzy J."/>
            <person name="Parra G."/>
            <person name="Lardier G."/>
            <person name="Chapple C."/>
            <person name="McKernan K.J."/>
            <person name="McEwan P."/>
            <person name="Bosak S."/>
            <person name="Kellis M."/>
            <person name="Volff J.-N."/>
            <person name="Guigo R."/>
            <person name="Zody M.C."/>
            <person name="Mesirov J."/>
            <person name="Lindblad-Toh K."/>
            <person name="Birren B."/>
            <person name="Nusbaum C."/>
            <person name="Kahn D."/>
            <person name="Robinson-Rechavi M."/>
            <person name="Laudet V."/>
            <person name="Schachter V."/>
            <person name="Quetier F."/>
            <person name="Saurin W."/>
            <person name="Scarpelli C."/>
            <person name="Wincker P."/>
            <person name="Lander E.S."/>
            <person name="Weissenbach J."/>
            <person name="Roest Crollius H."/>
        </authorList>
    </citation>
    <scope>NUCLEOTIDE SEQUENCE [LARGE SCALE GENOMIC DNA]</scope>
</reference>
<feature type="region of interest" description="Disordered" evidence="9">
    <location>
        <begin position="1"/>
        <end position="89"/>
    </location>
</feature>
<dbReference type="GO" id="GO:0005737">
    <property type="term" value="C:cytoplasm"/>
    <property type="evidence" value="ECO:0007669"/>
    <property type="project" value="TreeGrafter"/>
</dbReference>
<evidence type="ECO:0000256" key="6">
    <source>
        <dbReference type="ARBA" id="ARBA00022833"/>
    </source>
</evidence>
<accession>Q4S5A8</accession>
<evidence type="ECO:0000259" key="12">
    <source>
        <dbReference type="PROSITE" id="PS50178"/>
    </source>
</evidence>
<evidence type="ECO:0000256" key="2">
    <source>
        <dbReference type="ARBA" id="ARBA00022490"/>
    </source>
</evidence>
<dbReference type="PROSITE" id="PS50178">
    <property type="entry name" value="ZF_FYVE"/>
    <property type="match status" value="1"/>
</dbReference>
<dbReference type="SMART" id="SM00325">
    <property type="entry name" value="RhoGEF"/>
    <property type="match status" value="1"/>
</dbReference>
<evidence type="ECO:0000256" key="9">
    <source>
        <dbReference type="SAM" id="MobiDB-lite"/>
    </source>
</evidence>
<keyword evidence="6" id="KW-0862">Zinc</keyword>
<dbReference type="InterPro" id="IPR017455">
    <property type="entry name" value="Znf_FYVE-rel"/>
</dbReference>
<dbReference type="GO" id="GO:0005856">
    <property type="term" value="C:cytoskeleton"/>
    <property type="evidence" value="ECO:0007669"/>
    <property type="project" value="UniProtKB-SubCell"/>
</dbReference>
<dbReference type="InterPro" id="IPR000219">
    <property type="entry name" value="DH_dom"/>
</dbReference>
<dbReference type="InterPro" id="IPR035899">
    <property type="entry name" value="DBL_dom_sf"/>
</dbReference>
<dbReference type="Gene3D" id="1.20.900.10">
    <property type="entry name" value="Dbl homology (DH) domain"/>
    <property type="match status" value="1"/>
</dbReference>
<dbReference type="Pfam" id="PF00621">
    <property type="entry name" value="RhoGEF"/>
    <property type="match status" value="1"/>
</dbReference>
<dbReference type="EMBL" id="CAAE01014731">
    <property type="protein sequence ID" value="CAG04174.1"/>
    <property type="molecule type" value="Genomic_DNA"/>
</dbReference>
<dbReference type="Gene3D" id="2.30.29.30">
    <property type="entry name" value="Pleckstrin-homology domain (PH domain)/Phosphotyrosine-binding domain (PTB)"/>
    <property type="match status" value="2"/>
</dbReference>
<evidence type="ECO:0000259" key="11">
    <source>
        <dbReference type="PROSITE" id="PS50010"/>
    </source>
</evidence>
<feature type="region of interest" description="Disordered" evidence="9">
    <location>
        <begin position="158"/>
        <end position="213"/>
    </location>
</feature>
<dbReference type="InterPro" id="IPR011993">
    <property type="entry name" value="PH-like_dom_sf"/>
</dbReference>
<evidence type="ECO:0000256" key="4">
    <source>
        <dbReference type="ARBA" id="ARBA00022723"/>
    </source>
</evidence>
<feature type="compositionally biased region" description="Basic and acidic residues" evidence="9">
    <location>
        <begin position="197"/>
        <end position="209"/>
    </location>
</feature>
<evidence type="ECO:0000256" key="1">
    <source>
        <dbReference type="ARBA" id="ARBA00004245"/>
    </source>
</evidence>
<feature type="compositionally biased region" description="Polar residues" evidence="9">
    <location>
        <begin position="37"/>
        <end position="47"/>
    </location>
</feature>
<evidence type="ECO:0000256" key="8">
    <source>
        <dbReference type="PROSITE-ProRule" id="PRU00091"/>
    </source>
</evidence>
<keyword evidence="2" id="KW-0963">Cytoplasm</keyword>
<dbReference type="InterPro" id="IPR051092">
    <property type="entry name" value="FYVE_RhoGEF_PH"/>
</dbReference>
<evidence type="ECO:0000256" key="7">
    <source>
        <dbReference type="ARBA" id="ARBA00023212"/>
    </source>
</evidence>
<feature type="non-terminal residue" evidence="13">
    <location>
        <position position="1225"/>
    </location>
</feature>
<dbReference type="Gene3D" id="1.20.120.20">
    <property type="entry name" value="Apolipoprotein"/>
    <property type="match status" value="1"/>
</dbReference>
<feature type="compositionally biased region" description="Polar residues" evidence="9">
    <location>
        <begin position="514"/>
        <end position="525"/>
    </location>
</feature>
<evidence type="ECO:0000256" key="5">
    <source>
        <dbReference type="ARBA" id="ARBA00022771"/>
    </source>
</evidence>
<gene>
    <name evidence="13" type="ORF">GSTENG00023814001</name>
</gene>
<reference evidence="13" key="2">
    <citation type="submission" date="2004-02" db="EMBL/GenBank/DDBJ databases">
        <authorList>
            <consortium name="Genoscope"/>
            <consortium name="Whitehead Institute Centre for Genome Research"/>
        </authorList>
    </citation>
    <scope>NUCLEOTIDE SEQUENCE</scope>
</reference>
<organism evidence="13">
    <name type="scientific">Tetraodon nigroviridis</name>
    <name type="common">Spotted green pufferfish</name>
    <name type="synonym">Chelonodon nigroviridis</name>
    <dbReference type="NCBI Taxonomy" id="99883"/>
    <lineage>
        <taxon>Eukaryota</taxon>
        <taxon>Metazoa</taxon>
        <taxon>Chordata</taxon>
        <taxon>Craniata</taxon>
        <taxon>Vertebrata</taxon>
        <taxon>Euteleostomi</taxon>
        <taxon>Actinopterygii</taxon>
        <taxon>Neopterygii</taxon>
        <taxon>Teleostei</taxon>
        <taxon>Neoteleostei</taxon>
        <taxon>Acanthomorphata</taxon>
        <taxon>Eupercaria</taxon>
        <taxon>Tetraodontiformes</taxon>
        <taxon>Tetradontoidea</taxon>
        <taxon>Tetraodontidae</taxon>
        <taxon>Tetraodon</taxon>
    </lineage>
</organism>
<feature type="region of interest" description="Disordered" evidence="9">
    <location>
        <begin position="324"/>
        <end position="548"/>
    </location>
</feature>
<keyword evidence="4" id="KW-0479">Metal-binding</keyword>
<sequence>MSTGVKKPPLAPKPKFPATKPCPPPIAPKPGLLLQSLVASQPSPSTLKRTKPAVAPKPCLPKSNSSSLPASPPPPKPSDPVTLPHEQEEVLEESLSILNSKNGILSETNKWESDYIIPTCPGGAEDSSRCHQPLENGNTSEIKIDLHEELRQNGVLAEGVAETRPGEKADPQVEECEGGRVSRRPRDKPQRQRHLARKETRENAPETLKHPGNAAVETGLSNTHAQACDVVSSICPQTEDVASSVCPQTEDVASSICPQTEDVASSICPQTEDVASSVCPQTEDVASSICPQTEDVVFSICPQTKDVVSSICPQTEDVVSSICPQTAEPPQGENDGAAARRTSPTVSHRDRQVPAAPSKPLPVPQPRRLKKPTLVRQDGVEGGAQDQRSAPVPPSPDTNTSQLPQKDPVGREGEDVKRRGDEDEEDGYGDFERYPIAHSLPGQISHPPLDSTRKTISAEEQRSPKAPPRKPQRHSLPAPPPPSIGPPAPPHANTPMRELPAPPQEKTAWRFTFFNRQMPTRSSVPPKSRIPALGGKQRAQSFSTADLVSRTDSQKRNLSFRKLLELRVSVKILPKLLAKGGQSVDRAGSEPTRGGKSTERPKSCMGEGDIRGEDDVEYENVPLYEEIPEYMNLPFHSARLGWPHDPEAADSDIYEVQDPYPRYQDQEYDRRDIYSEEEEEEEEEEEGSHSSDEDNSSSSSKEHLSEAERQDEMKRKKVMHIAQEIMSSEKVFVDVLKLLHIDFRDAVATATRQNGKPVVDERILNQILYYLPQLYQLNKDLLRELEERVAQSDHQTLSDIFVQKGPYLKMYSTYIRQFDNNVALLDEQCRKNTAFAAVVREFEMSPRCASLALKHYLLKPVQRIPQYQLLLTDYLKNLPEESADYKDTQAALSIVKEVANHANNIMKQGDNFQKLMHIQYSLNGHHEIVQPGRVFLKQGILMKLSRKVMQPRMFFLFNDALMYTTPVQSGQYKFNSVLSLAGMKVSKPSQEAYQNELNIESVERSFILSASSATERDEWLEAIAKAIDDYTKKKTTFISSRSQEETEAVVDDSAPLGSKAPIWIPDLRATMCMICTCEFTITWRRHHCRACGKVVCQACSANKYYLEYLKNQPARVCDHCFAKLQENSNRCASTSVSPIKSGAFSFTRKQKKIPAALKEARSNDASVFALIQERSHKNSSGAAGFQVSANTENSSMSGYLQRSKGYKKHWKRLWFVIKNKVLYTY</sequence>
<dbReference type="PANTHER" id="PTHR12673">
    <property type="entry name" value="FACIOGENITAL DYSPLASIA PROTEIN"/>
    <property type="match status" value="1"/>
</dbReference>
<name>Q4S5A8_TETNG</name>
<dbReference type="GO" id="GO:0008270">
    <property type="term" value="F:zinc ion binding"/>
    <property type="evidence" value="ECO:0007669"/>
    <property type="project" value="UniProtKB-KW"/>
</dbReference>
<dbReference type="InterPro" id="IPR001849">
    <property type="entry name" value="PH_domain"/>
</dbReference>
<protein>
    <submittedName>
        <fullName evidence="13">(spotted green pufferfish) hypothetical protein</fullName>
    </submittedName>
</protein>
<dbReference type="CDD" id="cd15743">
    <property type="entry name" value="FYVE_FGD6"/>
    <property type="match status" value="1"/>
</dbReference>
<dbReference type="PROSITE" id="PS50010">
    <property type="entry name" value="DH_2"/>
    <property type="match status" value="1"/>
</dbReference>
<feature type="compositionally biased region" description="Pro residues" evidence="9">
    <location>
        <begin position="9"/>
        <end position="28"/>
    </location>
</feature>
<dbReference type="InterPro" id="IPR011011">
    <property type="entry name" value="Znf_FYVE_PHD"/>
</dbReference>
<keyword evidence="3" id="KW-0344">Guanine-nucleotide releasing factor</keyword>
<feature type="region of interest" description="Disordered" evidence="9">
    <location>
        <begin position="675"/>
        <end position="715"/>
    </location>
</feature>
<feature type="compositionally biased region" description="Basic and acidic residues" evidence="9">
    <location>
        <begin position="700"/>
        <end position="714"/>
    </location>
</feature>
<evidence type="ECO:0000313" key="13">
    <source>
        <dbReference type="EMBL" id="CAG04174.1"/>
    </source>
</evidence>
<feature type="domain" description="PH" evidence="10">
    <location>
        <begin position="1193"/>
        <end position="1225"/>
    </location>
</feature>
<feature type="domain" description="DH" evidence="11">
    <location>
        <begin position="717"/>
        <end position="905"/>
    </location>
</feature>
<dbReference type="SMART" id="SM00233">
    <property type="entry name" value="PH"/>
    <property type="match status" value="1"/>
</dbReference>
<feature type="compositionally biased region" description="Acidic residues" evidence="9">
    <location>
        <begin position="675"/>
        <end position="686"/>
    </location>
</feature>
<feature type="domain" description="FYVE-type" evidence="12">
    <location>
        <begin position="1066"/>
        <end position="1125"/>
    </location>
</feature>
<feature type="domain" description="PH" evidence="10">
    <location>
        <begin position="934"/>
        <end position="1028"/>
    </location>
</feature>
<dbReference type="Gene3D" id="3.30.40.10">
    <property type="entry name" value="Zinc/RING finger domain, C3HC4 (zinc finger)"/>
    <property type="match status" value="1"/>
</dbReference>
<dbReference type="CDD" id="cd00160">
    <property type="entry name" value="RhoGEF"/>
    <property type="match status" value="1"/>
</dbReference>
<feature type="compositionally biased region" description="Basic and acidic residues" evidence="9">
    <location>
        <begin position="408"/>
        <end position="421"/>
    </location>
</feature>
<feature type="compositionally biased region" description="Basic residues" evidence="9">
    <location>
        <begin position="181"/>
        <end position="196"/>
    </location>
</feature>
<dbReference type="InterPro" id="IPR000306">
    <property type="entry name" value="Znf_FYVE"/>
</dbReference>
<dbReference type="Pfam" id="PF01363">
    <property type="entry name" value="FYVE"/>
    <property type="match status" value="1"/>
</dbReference>
<dbReference type="PROSITE" id="PS50003">
    <property type="entry name" value="PH_DOMAIN"/>
    <property type="match status" value="2"/>
</dbReference>
<comment type="caution">
    <text evidence="13">The sequence shown here is derived from an EMBL/GenBank/DDBJ whole genome shotgun (WGS) entry which is preliminary data.</text>
</comment>
<evidence type="ECO:0000259" key="10">
    <source>
        <dbReference type="PROSITE" id="PS50003"/>
    </source>
</evidence>
<dbReference type="Pfam" id="PF00169">
    <property type="entry name" value="PH"/>
    <property type="match status" value="1"/>
</dbReference>
<feature type="compositionally biased region" description="Basic and acidic residues" evidence="9">
    <location>
        <begin position="451"/>
        <end position="463"/>
    </location>
</feature>
<comment type="subcellular location">
    <subcellularLocation>
        <location evidence="1">Cytoplasm</location>
        <location evidence="1">Cytoskeleton</location>
    </subcellularLocation>
</comment>
<keyword evidence="5 8" id="KW-0863">Zinc-finger</keyword>
<dbReference type="SMART" id="SM00064">
    <property type="entry name" value="FYVE"/>
    <property type="match status" value="1"/>
</dbReference>
<dbReference type="SUPFAM" id="SSF50729">
    <property type="entry name" value="PH domain-like"/>
    <property type="match status" value="2"/>
</dbReference>
<dbReference type="InterPro" id="IPR013083">
    <property type="entry name" value="Znf_RING/FYVE/PHD"/>
</dbReference>
<dbReference type="SUPFAM" id="SSF48065">
    <property type="entry name" value="DBL homology domain (DH-domain)"/>
    <property type="match status" value="1"/>
</dbReference>
<feature type="compositionally biased region" description="Basic and acidic residues" evidence="9">
    <location>
        <begin position="596"/>
        <end position="613"/>
    </location>
</feature>
<feature type="region of interest" description="Disordered" evidence="9">
    <location>
        <begin position="580"/>
        <end position="616"/>
    </location>
</feature>
<feature type="compositionally biased region" description="Pro residues" evidence="9">
    <location>
        <begin position="477"/>
        <end position="492"/>
    </location>
</feature>
<dbReference type="AlphaFoldDB" id="Q4S5A8"/>
<dbReference type="PANTHER" id="PTHR12673:SF12">
    <property type="entry name" value="FYVE, RHOGEF AND PH DOMAIN-CONTAINING PROTEIN 6"/>
    <property type="match status" value="1"/>
</dbReference>
<proteinExistence type="predicted"/>
<keyword evidence="7" id="KW-0206">Cytoskeleton</keyword>
<dbReference type="OrthoDB" id="245697at2759"/>
<evidence type="ECO:0000256" key="3">
    <source>
        <dbReference type="ARBA" id="ARBA00022658"/>
    </source>
</evidence>
<dbReference type="SUPFAM" id="SSF57903">
    <property type="entry name" value="FYVE/PHD zinc finger"/>
    <property type="match status" value="1"/>
</dbReference>
<dbReference type="KEGG" id="tng:GSTEN00023814G001"/>